<evidence type="ECO:0000259" key="1">
    <source>
        <dbReference type="Pfam" id="PF05076"/>
    </source>
</evidence>
<name>A0ABT4UAM6_9ACTN</name>
<dbReference type="InterPro" id="IPR007768">
    <property type="entry name" value="Suppressor_of_fused"/>
</dbReference>
<accession>A0ABT4UAM6</accession>
<evidence type="ECO:0000313" key="3">
    <source>
        <dbReference type="Proteomes" id="UP001527866"/>
    </source>
</evidence>
<dbReference type="InterPro" id="IPR037181">
    <property type="entry name" value="SUFU_N"/>
</dbReference>
<dbReference type="EMBL" id="JAQFWQ010000100">
    <property type="protein sequence ID" value="MDA2814023.1"/>
    <property type="molecule type" value="Genomic_DNA"/>
</dbReference>
<dbReference type="PANTHER" id="PTHR10928:SF2">
    <property type="entry name" value="SUPPRESSOR OF FUSED HOMOLOG"/>
    <property type="match status" value="1"/>
</dbReference>
<dbReference type="RefSeq" id="WP_270689250.1">
    <property type="nucleotide sequence ID" value="NZ_JAQFWQ010000100.1"/>
</dbReference>
<comment type="caution">
    <text evidence="2">The sequence shown here is derived from an EMBL/GenBank/DDBJ whole genome shotgun (WGS) entry which is preliminary data.</text>
</comment>
<reference evidence="2 3" key="1">
    <citation type="submission" date="2023-01" db="EMBL/GenBank/DDBJ databases">
        <title>Draft genome sequence of Nocardiopsis sp. RSe5-2 isolated from halophytes.</title>
        <authorList>
            <person name="Duangmal K."/>
            <person name="Chantavorakit T."/>
        </authorList>
    </citation>
    <scope>NUCLEOTIDE SEQUENCE [LARGE SCALE GENOMIC DNA]</scope>
    <source>
        <strain evidence="2 3">RSe5-2</strain>
    </source>
</reference>
<dbReference type="Pfam" id="PF05076">
    <property type="entry name" value="SUFU"/>
    <property type="match status" value="1"/>
</dbReference>
<gene>
    <name evidence="2" type="ORF">O4J56_25480</name>
</gene>
<sequence length="214" mass="23157">MSDGNAPGWDAIDGALQRIYEKPTQWHLGTKHPWSLGGPDPLDGISFYPRTDPVPHWHVIGYGMSELYEKESENPEVSGWGFEFTFRLARTPGQEESPPRWPAVLLQSLGRYVFDSGNVFAPGHTMGVGGALGGDDSGSQITAITFTEDPEMGTIATPNGRVSFLQAVGLTRDEYEAAKGGRAPELMRALAPWMPLGVTDIGRGSLLHRLPGAP</sequence>
<dbReference type="PANTHER" id="PTHR10928">
    <property type="entry name" value="SUPPRESSOR OF FUSED"/>
    <property type="match status" value="1"/>
</dbReference>
<keyword evidence="3" id="KW-1185">Reference proteome</keyword>
<evidence type="ECO:0000313" key="2">
    <source>
        <dbReference type="EMBL" id="MDA2814023.1"/>
    </source>
</evidence>
<dbReference type="InterPro" id="IPR020941">
    <property type="entry name" value="SUFU-like_domain"/>
</dbReference>
<organism evidence="2 3">
    <name type="scientific">Nocardiopsis endophytica</name>
    <dbReference type="NCBI Taxonomy" id="3018445"/>
    <lineage>
        <taxon>Bacteria</taxon>
        <taxon>Bacillati</taxon>
        <taxon>Actinomycetota</taxon>
        <taxon>Actinomycetes</taxon>
        <taxon>Streptosporangiales</taxon>
        <taxon>Nocardiopsidaceae</taxon>
        <taxon>Nocardiopsis</taxon>
    </lineage>
</organism>
<dbReference type="Proteomes" id="UP001527866">
    <property type="component" value="Unassembled WGS sequence"/>
</dbReference>
<dbReference type="SUPFAM" id="SSF103359">
    <property type="entry name" value="Suppressor of Fused, N-terminal domain"/>
    <property type="match status" value="1"/>
</dbReference>
<proteinExistence type="predicted"/>
<feature type="domain" description="Suppressor of fused-like" evidence="1">
    <location>
        <begin position="38"/>
        <end position="203"/>
    </location>
</feature>
<protein>
    <submittedName>
        <fullName evidence="2">Suppressor of fused domain protein</fullName>
    </submittedName>
</protein>